<dbReference type="InterPro" id="IPR018000">
    <property type="entry name" value="Neurotransmitter_ion_chnl_CS"/>
</dbReference>
<dbReference type="Gene3D" id="1.20.58.390">
    <property type="entry name" value="Neurotransmitter-gated ion-channel transmembrane domain"/>
    <property type="match status" value="1"/>
</dbReference>
<dbReference type="InterPro" id="IPR038050">
    <property type="entry name" value="Neuro_actylchol_rec"/>
</dbReference>
<proteinExistence type="inferred from homology"/>
<evidence type="ECO:0000313" key="7">
    <source>
        <dbReference type="EnsemblMetazoa" id="OVOC4020.1"/>
    </source>
</evidence>
<feature type="domain" description="Neurotransmitter-gated ion-channel ligand-binding" evidence="6">
    <location>
        <begin position="122"/>
        <end position="278"/>
    </location>
</feature>
<dbReference type="SUPFAM" id="SSF90112">
    <property type="entry name" value="Neurotransmitter-gated ion-channel transmembrane pore"/>
    <property type="match status" value="1"/>
</dbReference>
<keyword evidence="8" id="KW-1185">Reference proteome</keyword>
<feature type="signal peptide" evidence="5">
    <location>
        <begin position="1"/>
        <end position="17"/>
    </location>
</feature>
<reference evidence="8" key="1">
    <citation type="submission" date="2013-10" db="EMBL/GenBank/DDBJ databases">
        <title>Genome sequencing of Onchocerca volvulus.</title>
        <authorList>
            <person name="Cotton J."/>
            <person name="Tsai J."/>
            <person name="Stanley E."/>
            <person name="Tracey A."/>
            <person name="Holroyd N."/>
            <person name="Lustigman S."/>
            <person name="Berriman M."/>
        </authorList>
    </citation>
    <scope>NUCLEOTIDE SEQUENCE</scope>
</reference>
<feature type="transmembrane region" description="Helical" evidence="5">
    <location>
        <begin position="429"/>
        <end position="450"/>
    </location>
</feature>
<keyword evidence="2 5" id="KW-0812">Transmembrane</keyword>
<protein>
    <submittedName>
        <fullName evidence="7">Neur_chan_LBD domain-containing protein</fullName>
    </submittedName>
</protein>
<evidence type="ECO:0000256" key="4">
    <source>
        <dbReference type="ARBA" id="ARBA00023136"/>
    </source>
</evidence>
<keyword evidence="5" id="KW-0406">Ion transport</keyword>
<keyword evidence="3 5" id="KW-1133">Transmembrane helix</keyword>
<name>A0A8R1Y0E5_ONCVO</name>
<dbReference type="EnsemblMetazoa" id="OVOC4020.1">
    <property type="protein sequence ID" value="OVOC4020.1"/>
    <property type="gene ID" value="WBGene00240829"/>
</dbReference>
<dbReference type="Proteomes" id="UP000024404">
    <property type="component" value="Unassembled WGS sequence"/>
</dbReference>
<feature type="chain" id="PRO_5035958440" evidence="5">
    <location>
        <begin position="18"/>
        <end position="468"/>
    </location>
</feature>
<dbReference type="PROSITE" id="PS00236">
    <property type="entry name" value="NEUROTR_ION_CHANNEL"/>
    <property type="match status" value="1"/>
</dbReference>
<keyword evidence="5" id="KW-0407">Ion channel</keyword>
<accession>A0A8R1Y0E5</accession>
<dbReference type="Pfam" id="PF02931">
    <property type="entry name" value="Neur_chan_LBD"/>
    <property type="match status" value="1"/>
</dbReference>
<dbReference type="AlphaFoldDB" id="A0A8R1Y0E5"/>
<dbReference type="Gene3D" id="2.70.170.10">
    <property type="entry name" value="Neurotransmitter-gated ion-channel ligand-binding domain"/>
    <property type="match status" value="1"/>
</dbReference>
<dbReference type="InterPro" id="IPR006201">
    <property type="entry name" value="Neur_channel"/>
</dbReference>
<dbReference type="OMA" id="HRLDSMC"/>
<evidence type="ECO:0000256" key="1">
    <source>
        <dbReference type="ARBA" id="ARBA00004141"/>
    </source>
</evidence>
<comment type="caution">
    <text evidence="5">Lacks conserved residue(s) required for the propagation of feature annotation.</text>
</comment>
<dbReference type="InterPro" id="IPR036719">
    <property type="entry name" value="Neuro-gated_channel_TM_sf"/>
</dbReference>
<evidence type="ECO:0000256" key="5">
    <source>
        <dbReference type="RuleBase" id="RU000687"/>
    </source>
</evidence>
<dbReference type="SUPFAM" id="SSF63712">
    <property type="entry name" value="Nicotinic receptor ligand binding domain-like"/>
    <property type="match status" value="1"/>
</dbReference>
<evidence type="ECO:0000259" key="6">
    <source>
        <dbReference type="Pfam" id="PF02931"/>
    </source>
</evidence>
<dbReference type="PANTHER" id="PTHR18945">
    <property type="entry name" value="NEUROTRANSMITTER GATED ION CHANNEL"/>
    <property type="match status" value="1"/>
</dbReference>
<evidence type="ECO:0000256" key="2">
    <source>
        <dbReference type="ARBA" id="ARBA00022692"/>
    </source>
</evidence>
<dbReference type="CDD" id="cd18987">
    <property type="entry name" value="LGIC_ECD_anion"/>
    <property type="match status" value="1"/>
</dbReference>
<comment type="subcellular location">
    <subcellularLocation>
        <location evidence="1">Membrane</location>
        <topology evidence="1">Multi-pass membrane protein</topology>
    </subcellularLocation>
</comment>
<dbReference type="PRINTS" id="PR00252">
    <property type="entry name" value="NRIONCHANNEL"/>
</dbReference>
<keyword evidence="4 5" id="KW-0472">Membrane</keyword>
<dbReference type="InterPro" id="IPR036734">
    <property type="entry name" value="Neur_chan_lig-bd_sf"/>
</dbReference>
<keyword evidence="5" id="KW-0813">Transport</keyword>
<evidence type="ECO:0000256" key="3">
    <source>
        <dbReference type="ARBA" id="ARBA00022989"/>
    </source>
</evidence>
<dbReference type="GO" id="GO:0016020">
    <property type="term" value="C:membrane"/>
    <property type="evidence" value="ECO:0007669"/>
    <property type="project" value="UniProtKB-SubCell"/>
</dbReference>
<feature type="transmembrane region" description="Helical" evidence="5">
    <location>
        <begin position="371"/>
        <end position="393"/>
    </location>
</feature>
<reference evidence="7" key="2">
    <citation type="submission" date="2022-06" db="UniProtKB">
        <authorList>
            <consortium name="EnsemblMetazoa"/>
        </authorList>
    </citation>
    <scope>IDENTIFICATION</scope>
</reference>
<dbReference type="GO" id="GO:0005230">
    <property type="term" value="F:extracellular ligand-gated monoatomic ion channel activity"/>
    <property type="evidence" value="ECO:0007669"/>
    <property type="project" value="InterPro"/>
</dbReference>
<comment type="similarity">
    <text evidence="5">Belongs to the ligand-gated ion channel (TC 1.A.9) family.</text>
</comment>
<organism evidence="7 8">
    <name type="scientific">Onchocerca volvulus</name>
    <dbReference type="NCBI Taxonomy" id="6282"/>
    <lineage>
        <taxon>Eukaryota</taxon>
        <taxon>Metazoa</taxon>
        <taxon>Ecdysozoa</taxon>
        <taxon>Nematoda</taxon>
        <taxon>Chromadorea</taxon>
        <taxon>Rhabditida</taxon>
        <taxon>Spirurina</taxon>
        <taxon>Spiruromorpha</taxon>
        <taxon>Filarioidea</taxon>
        <taxon>Onchocercidae</taxon>
        <taxon>Onchocerca</taxon>
    </lineage>
</organism>
<keyword evidence="5" id="KW-0732">Signal</keyword>
<dbReference type="InterPro" id="IPR006202">
    <property type="entry name" value="Neur_chan_lig-bd"/>
</dbReference>
<dbReference type="EMBL" id="CMVM020000123">
    <property type="status" value="NOT_ANNOTATED_CDS"/>
    <property type="molecule type" value="Genomic_DNA"/>
</dbReference>
<sequence>MKWLLVLVLLIIKMGQSDKRWANFADDTEKLNSLASIDSKEMIIEESSNRYRDKSEKVIVADSGTIHSTNVLVNKPNVDISDEKKSLILNLMANLSSLDACTGICDSHYGGSYIFPVLRSVNYDHNIVPTAISNLPVDVSFALKIIHLANFDSRNMDYTIDFEMQMSWVDPRLMNNYTKWIRIWEKRILDLIWKPDPYFVNSKYSHFHYVSFPNFRMLISPNGLVIYTMRITLQPSCYMVFCRFPHDDQQCQLMISSLSHISSSVRFSWLSTNPINLVSTQPSPDFQLVSGHAHHCVVDGKLLPSSCLRVLFKLKRTGSRFIIEKYIPSCLAMFFAWIAPFVPYNYEEVRIITPISVNHVHISYITPLDTWFRAMKIFTVLSLFESVVVLALIRATRAIEKRRLEAVNEFERENFRAKKRQLIRLYRRLDHFTQIFSPLLFITFLMYYVMIVVQGENNKCHANNITVD</sequence>
<dbReference type="GO" id="GO:0004888">
    <property type="term" value="F:transmembrane signaling receptor activity"/>
    <property type="evidence" value="ECO:0007669"/>
    <property type="project" value="InterPro"/>
</dbReference>
<evidence type="ECO:0000313" key="8">
    <source>
        <dbReference type="Proteomes" id="UP000024404"/>
    </source>
</evidence>